<evidence type="ECO:0000256" key="1">
    <source>
        <dbReference type="SAM" id="Coils"/>
    </source>
</evidence>
<name>A0A086JTX9_TOXGO</name>
<feature type="compositionally biased region" description="Basic and acidic residues" evidence="2">
    <location>
        <begin position="431"/>
        <end position="449"/>
    </location>
</feature>
<comment type="caution">
    <text evidence="3">The sequence shown here is derived from an EMBL/GenBank/DDBJ whole genome shotgun (WGS) entry which is preliminary data.</text>
</comment>
<organism evidence="3 4">
    <name type="scientific">Toxoplasma gondii GAB2-2007-GAL-DOM2</name>
    <dbReference type="NCBI Taxonomy" id="1130820"/>
    <lineage>
        <taxon>Eukaryota</taxon>
        <taxon>Sar</taxon>
        <taxon>Alveolata</taxon>
        <taxon>Apicomplexa</taxon>
        <taxon>Conoidasida</taxon>
        <taxon>Coccidia</taxon>
        <taxon>Eucoccidiorida</taxon>
        <taxon>Eimeriorina</taxon>
        <taxon>Sarcocystidae</taxon>
        <taxon>Toxoplasma</taxon>
    </lineage>
</organism>
<dbReference type="OrthoDB" id="332467at2759"/>
<feature type="compositionally biased region" description="Basic and acidic residues" evidence="2">
    <location>
        <begin position="810"/>
        <end position="832"/>
    </location>
</feature>
<proteinExistence type="predicted"/>
<evidence type="ECO:0000256" key="2">
    <source>
        <dbReference type="SAM" id="MobiDB-lite"/>
    </source>
</evidence>
<evidence type="ECO:0000313" key="3">
    <source>
        <dbReference type="EMBL" id="KFG35597.1"/>
    </source>
</evidence>
<reference evidence="3 4" key="1">
    <citation type="submission" date="2014-02" db="EMBL/GenBank/DDBJ databases">
        <authorList>
            <person name="Sibley D."/>
            <person name="Venepally P."/>
            <person name="Karamycheva S."/>
            <person name="Hadjithomas M."/>
            <person name="Khan A."/>
            <person name="Brunk B."/>
            <person name="Roos D."/>
            <person name="Caler E."/>
            <person name="Lorenzi H."/>
        </authorList>
    </citation>
    <scope>NUCLEOTIDE SEQUENCE [LARGE SCALE GENOMIC DNA]</scope>
    <source>
        <strain evidence="3 4">GAB2-2007-GAL-DOM2</strain>
    </source>
</reference>
<feature type="compositionally biased region" description="Polar residues" evidence="2">
    <location>
        <begin position="593"/>
        <end position="609"/>
    </location>
</feature>
<feature type="compositionally biased region" description="Basic and acidic residues" evidence="2">
    <location>
        <begin position="695"/>
        <end position="706"/>
    </location>
</feature>
<feature type="region of interest" description="Disordered" evidence="2">
    <location>
        <begin position="556"/>
        <end position="741"/>
    </location>
</feature>
<keyword evidence="1" id="KW-0175">Coiled coil</keyword>
<dbReference type="Proteomes" id="UP000028837">
    <property type="component" value="Unassembled WGS sequence"/>
</dbReference>
<feature type="region of interest" description="Disordered" evidence="2">
    <location>
        <begin position="308"/>
        <end position="341"/>
    </location>
</feature>
<accession>A0A086JTX9</accession>
<feature type="compositionally biased region" description="Basic and acidic residues" evidence="2">
    <location>
        <begin position="716"/>
        <end position="725"/>
    </location>
</feature>
<feature type="coiled-coil region" evidence="1">
    <location>
        <begin position="866"/>
        <end position="1002"/>
    </location>
</feature>
<feature type="region of interest" description="Disordered" evidence="2">
    <location>
        <begin position="1193"/>
        <end position="1229"/>
    </location>
</feature>
<evidence type="ECO:0000313" key="4">
    <source>
        <dbReference type="Proteomes" id="UP000028837"/>
    </source>
</evidence>
<feature type="region of interest" description="Disordered" evidence="2">
    <location>
        <begin position="1246"/>
        <end position="1272"/>
    </location>
</feature>
<feature type="region of interest" description="Disordered" evidence="2">
    <location>
        <begin position="360"/>
        <end position="383"/>
    </location>
</feature>
<protein>
    <submittedName>
        <fullName evidence="3">Uncharacterized protein</fullName>
    </submittedName>
</protein>
<feature type="compositionally biased region" description="Basic and acidic residues" evidence="2">
    <location>
        <begin position="1094"/>
        <end position="1105"/>
    </location>
</feature>
<feature type="compositionally biased region" description="Basic and acidic residues" evidence="2">
    <location>
        <begin position="1248"/>
        <end position="1272"/>
    </location>
</feature>
<gene>
    <name evidence="3" type="ORF">TGDOM2_253810</name>
</gene>
<dbReference type="EMBL" id="AHZU02001158">
    <property type="protein sequence ID" value="KFG35597.1"/>
    <property type="molecule type" value="Genomic_DNA"/>
</dbReference>
<feature type="compositionally biased region" description="Basic and acidic residues" evidence="2">
    <location>
        <begin position="1199"/>
        <end position="1229"/>
    </location>
</feature>
<feature type="compositionally biased region" description="Basic and acidic residues" evidence="2">
    <location>
        <begin position="214"/>
        <end position="225"/>
    </location>
</feature>
<feature type="region of interest" description="Disordered" evidence="2">
    <location>
        <begin position="759"/>
        <end position="832"/>
    </location>
</feature>
<feature type="compositionally biased region" description="Polar residues" evidence="2">
    <location>
        <begin position="678"/>
        <end position="692"/>
    </location>
</feature>
<feature type="region of interest" description="Disordered" evidence="2">
    <location>
        <begin position="1"/>
        <end position="20"/>
    </location>
</feature>
<dbReference type="VEuPathDB" id="ToxoDB:TGDOM2_253810"/>
<feature type="compositionally biased region" description="Polar residues" evidence="2">
    <location>
        <begin position="727"/>
        <end position="741"/>
    </location>
</feature>
<feature type="region of interest" description="Disordered" evidence="2">
    <location>
        <begin position="204"/>
        <end position="236"/>
    </location>
</feature>
<feature type="region of interest" description="Disordered" evidence="2">
    <location>
        <begin position="429"/>
        <end position="454"/>
    </location>
</feature>
<feature type="compositionally biased region" description="Basic and acidic residues" evidence="2">
    <location>
        <begin position="1138"/>
        <end position="1153"/>
    </location>
</feature>
<feature type="compositionally biased region" description="Polar residues" evidence="2">
    <location>
        <begin position="1049"/>
        <end position="1063"/>
    </location>
</feature>
<sequence>MESEEQLRCRPPPGGEPPAKVADVRVSGDCASISSPCSLEISYELLLFSLQSCTDPGIQTRQEKLAATTAAVRESLEASLQDRLPAALTGGLKEGPKKGGEVREAVSSQPSISASQIPPPQVASAALAVSLPIYGGAVDPCSRGGGSGGKASERQPAFSCLVKTLPSPSAFSPRSQYPWVPTPAASHADKDACRQSLTVRYVLPVSAPESGDPGGERQREERENSGEGSSSRVARGSAFLGRKQKSVLRLKNQVVSGVHCRLHWSIDTDRLVALTEAVLAASKCASGGSGTLPLASAVSCHETVGSDAKNGQQHTAFPCPSGGAPFAGGSQQSGAADRGGAPRHAWGHFLVFDAEDSDLLGTEQLGPPTAGDQSDSQAPAASCFGSSALPGTAAILRPQSDPRVAAFWRPQLTSLLTRTNLAQAMVSLAAEGRKRREDTGATDEGRSPSEDEEQLSVAAVLDTVEKFPFVELQVADESTNGTWIGGKKLQKQQGASVWPGKATLALSKQYVPSEQPVAAFRWALSIKWRRIQPSTSLLSPSSSSSASLSSARSAGCSPAVVEPMGGGPGGSPAFSLSSRTDKHGESPLGYPPSVSSTSAFDPKGNSAQVLLSRDERATSRGQERPDCATMEAERMQLRARSEGPTAQKTKEPHLSSLPNRVEPDARGASASCAPGGSVASTGTVEFQIQRAQTRGPDRERESERENCVVNGPFEANQKKDQDPRGTQEGQEVSGNLSLRPNSVTCSSLLATSAELLDLQFPSEDPPQGSSRSQSSSMAAAPVSASAASASAQALRRPAHASAVSLSAPTRAREGECGTEEREKKKMRLVGEAEETRDRDRLCSTPCESWSNDIGCSTRESGREKGAGRLAQQLQKLVKEKRELEDEIQQLLVENEELRNTEQQRQEEFTTLDRSLQEAREKWKAADATIGTLEERAAQREAEIEALRATARQQEERQQCREREWLEEANRLRAAAAALEEEKADLQDTLEEHKRVLARYTSICAAVREQLRDLSPRRSGPFQIQRRSAPGNLPPLAPSFSSPPTGSRPLASSSSPVPRTSAESTGRAAEPSSGAGPAQPLTAATRKGAENILRSNDEGSRRGVERTEDDAFQSQDRASLEDLLEDPPGPLTLLSPSRARPERAACLRSTEKSPADWPVLSANSSSECLLRRGEPCAAALCSGARGANGRLGLSRQAVSDGRDPSKAQSRSDEAEAERGKRGSEETLGDERVRRLRGTPTSMSVAWNASREELRITGGEPQDRRGQEERRSEDLTHVTGYATGVSEASALRDDLACNVNDDLLNFLQ</sequence>
<feature type="compositionally biased region" description="Low complexity" evidence="2">
    <location>
        <begin position="769"/>
        <end position="793"/>
    </location>
</feature>
<feature type="compositionally biased region" description="Basic and acidic residues" evidence="2">
    <location>
        <begin position="612"/>
        <end position="641"/>
    </location>
</feature>
<feature type="region of interest" description="Disordered" evidence="2">
    <location>
        <begin position="1014"/>
        <end position="1154"/>
    </location>
</feature>